<gene>
    <name evidence="8" type="ORF">FHS68_003354</name>
</gene>
<evidence type="ECO:0000313" key="9">
    <source>
        <dbReference type="Proteomes" id="UP001179181"/>
    </source>
</evidence>
<keyword evidence="5" id="KW-0418">Kinase</keyword>
<evidence type="ECO:0000313" key="8">
    <source>
        <dbReference type="EMBL" id="NIJ54172.1"/>
    </source>
</evidence>
<dbReference type="PROSITE" id="PS50113">
    <property type="entry name" value="PAC"/>
    <property type="match status" value="3"/>
</dbReference>
<dbReference type="InterPro" id="IPR013656">
    <property type="entry name" value="PAS_4"/>
</dbReference>
<dbReference type="SMART" id="SM00091">
    <property type="entry name" value="PAS"/>
    <property type="match status" value="5"/>
</dbReference>
<dbReference type="PANTHER" id="PTHR43304">
    <property type="entry name" value="PHYTOCHROME-LIKE PROTEIN CPH1"/>
    <property type="match status" value="1"/>
</dbReference>
<dbReference type="Gene3D" id="2.10.70.100">
    <property type="match status" value="1"/>
</dbReference>
<feature type="domain" description="PAS" evidence="6">
    <location>
        <begin position="287"/>
        <end position="349"/>
    </location>
</feature>
<protein>
    <recommendedName>
        <fullName evidence="2">histidine kinase</fullName>
        <ecNumber evidence="2">2.7.13.3</ecNumber>
    </recommendedName>
</protein>
<dbReference type="PANTHER" id="PTHR43304:SF1">
    <property type="entry name" value="PAC DOMAIN-CONTAINING PROTEIN"/>
    <property type="match status" value="1"/>
</dbReference>
<evidence type="ECO:0000256" key="2">
    <source>
        <dbReference type="ARBA" id="ARBA00012438"/>
    </source>
</evidence>
<comment type="caution">
    <text evidence="8">The sequence shown here is derived from an EMBL/GenBank/DDBJ whole genome shotgun (WGS) entry which is preliminary data.</text>
</comment>
<dbReference type="InterPro" id="IPR029016">
    <property type="entry name" value="GAF-like_dom_sf"/>
</dbReference>
<dbReference type="NCBIfam" id="TIGR00229">
    <property type="entry name" value="sensory_box"/>
    <property type="match status" value="3"/>
</dbReference>
<accession>A0ABX0UML5</accession>
<dbReference type="EMBL" id="JAASQJ010000003">
    <property type="protein sequence ID" value="NIJ54172.1"/>
    <property type="molecule type" value="Genomic_DNA"/>
</dbReference>
<dbReference type="Pfam" id="PF08447">
    <property type="entry name" value="PAS_3"/>
    <property type="match status" value="3"/>
</dbReference>
<dbReference type="InterPro" id="IPR013655">
    <property type="entry name" value="PAS_fold_3"/>
</dbReference>
<evidence type="ECO:0000256" key="4">
    <source>
        <dbReference type="ARBA" id="ARBA00022679"/>
    </source>
</evidence>
<dbReference type="InterPro" id="IPR036097">
    <property type="entry name" value="HisK_dim/P_sf"/>
</dbReference>
<dbReference type="Gene3D" id="3.30.450.40">
    <property type="match status" value="1"/>
</dbReference>
<evidence type="ECO:0000256" key="3">
    <source>
        <dbReference type="ARBA" id="ARBA00022553"/>
    </source>
</evidence>
<feature type="domain" description="PAS" evidence="6">
    <location>
        <begin position="708"/>
        <end position="745"/>
    </location>
</feature>
<dbReference type="EC" id="2.7.13.3" evidence="2"/>
<dbReference type="InterPro" id="IPR000700">
    <property type="entry name" value="PAS-assoc_C"/>
</dbReference>
<proteinExistence type="predicted"/>
<dbReference type="Gene3D" id="1.10.287.130">
    <property type="match status" value="1"/>
</dbReference>
<dbReference type="SUPFAM" id="SSF55781">
    <property type="entry name" value="GAF domain-like"/>
    <property type="match status" value="1"/>
</dbReference>
<keyword evidence="9" id="KW-1185">Reference proteome</keyword>
<name>A0ABX0UML5_9BACT</name>
<reference evidence="8 9" key="1">
    <citation type="submission" date="2020-03" db="EMBL/GenBank/DDBJ databases">
        <title>Genomic Encyclopedia of Type Strains, Phase IV (KMG-IV): sequencing the most valuable type-strain genomes for metagenomic binning, comparative biology and taxonomic classification.</title>
        <authorList>
            <person name="Goeker M."/>
        </authorList>
    </citation>
    <scope>NUCLEOTIDE SEQUENCE [LARGE SCALE GENOMIC DNA]</scope>
    <source>
        <strain evidence="8 9">DSM 102865</strain>
    </source>
</reference>
<dbReference type="InterPro" id="IPR000014">
    <property type="entry name" value="PAS"/>
</dbReference>
<feature type="domain" description="PAC" evidence="7">
    <location>
        <begin position="914"/>
        <end position="966"/>
    </location>
</feature>
<comment type="catalytic activity">
    <reaction evidence="1">
        <text>ATP + protein L-histidine = ADP + protein N-phospho-L-histidine.</text>
        <dbReference type="EC" id="2.7.13.3"/>
    </reaction>
</comment>
<sequence length="1034" mass="118349">MAFSQELHNTLWCTLVNDMSQNYINQVFKALPAPSVILLADSPKFTIKDANDAYFSFTGETGESLIGKGFFEAFPDLPTPRTDVWGSLLEKVLQEGHSNQTPVFRFLPNSLKGKTSKEHFYIATNTPIFDGDGEIEFIVRSIADVTHIAADGENGSNFGAEKFLDETQRVAKVGGWDADLLTGVVTWSEVVKEIYEVGPDYQPDIEFPESFYKEGLDRDRFVWAVQETIAHGAIIDLELIAITAKGNEKWIRITGRAEFNGGVCTRVYGAVQDIHDRKMVEEELIASHNKLESLIQTIDGIVWEVDITTFGFYFVSDQVGNILGYEPQQWLDDPEFWKTQIHPEDREKVPGFCQRLAGEGRNSTFVYRMFHADGDIVWIRDQVTVIRENGKPVLLRGLMLDITETKRLEDMEHLEKTVLELNSSSESSLQTILIKYLTGIEQIFPQMKCSILGLKNNRLRNWAAPSLPETYTSAIENREIGDNEGSCGTAAFRKEKVVVSDIGTDPRWANYKELALKHDLRACWSHPIIILDDVVVATFAVYYKKIKFPEEEEIKIIDRAVAILKVILESRQIAEMASETTLVMAQGQELARFGNWQWDVASNVVTWSDTLFTIYGVSRNEFTPTFEGYLSKVSGSDRERVAAGIQNALENRSDFGFEETIIHSSGEERYLRTWGKTTVNEQGEPVKMIGACLDITDSKKIQKELLASESRLRSLVDSQTNYVIRTDLMGNYTYYNNKFEEDFGWFYGYRNFMGVNCMQIVRHDDRKRVMETVAFCLNNPNTVCPLEIEHISPDDERKSGYWHFIALPDANGKATEIQCIGVDVSDRKRAVDALKKSNERYELLNKATNDAIYDWDLIRDRIQWGDGFYRLFGFDIGTDRYPMENWAKHIHPADKERIEQDLLMQLGDYSQSKWTAKYRFRKADGHYAFIEETGYIRRNRVGNAVRMIGVLRDVTDRLRHISEIEERNQKLQEIAWLQSHVIRAPLARLMGLVDLIRNYENSEEEKVELLDHIMTSANDLDEIIRNISSKAAQV</sequence>
<dbReference type="InterPro" id="IPR001610">
    <property type="entry name" value="PAC"/>
</dbReference>
<dbReference type="SUPFAM" id="SSF47384">
    <property type="entry name" value="Homodimeric domain of signal transducing histidine kinase"/>
    <property type="match status" value="1"/>
</dbReference>
<dbReference type="Pfam" id="PF08448">
    <property type="entry name" value="PAS_4"/>
    <property type="match status" value="1"/>
</dbReference>
<evidence type="ECO:0000259" key="7">
    <source>
        <dbReference type="PROSITE" id="PS50113"/>
    </source>
</evidence>
<evidence type="ECO:0000259" key="6">
    <source>
        <dbReference type="PROSITE" id="PS50112"/>
    </source>
</evidence>
<dbReference type="Gene3D" id="3.30.450.20">
    <property type="entry name" value="PAS domain"/>
    <property type="match status" value="6"/>
</dbReference>
<dbReference type="SMART" id="SM00086">
    <property type="entry name" value="PAC"/>
    <property type="match status" value="6"/>
</dbReference>
<keyword evidence="3" id="KW-0597">Phosphoprotein</keyword>
<dbReference type="Pfam" id="PF13426">
    <property type="entry name" value="PAS_9"/>
    <property type="match status" value="1"/>
</dbReference>
<dbReference type="PROSITE" id="PS50112">
    <property type="entry name" value="PAS"/>
    <property type="match status" value="2"/>
</dbReference>
<keyword evidence="4" id="KW-0808">Transferase</keyword>
<dbReference type="InterPro" id="IPR052162">
    <property type="entry name" value="Sensor_kinase/Photoreceptor"/>
</dbReference>
<dbReference type="CDD" id="cd00130">
    <property type="entry name" value="PAS"/>
    <property type="match status" value="4"/>
</dbReference>
<dbReference type="InterPro" id="IPR035965">
    <property type="entry name" value="PAS-like_dom_sf"/>
</dbReference>
<dbReference type="RefSeq" id="WP_167271993.1">
    <property type="nucleotide sequence ID" value="NZ_JAASQJ010000003.1"/>
</dbReference>
<dbReference type="SUPFAM" id="SSF55785">
    <property type="entry name" value="PYP-like sensor domain (PAS domain)"/>
    <property type="match status" value="6"/>
</dbReference>
<dbReference type="InterPro" id="IPR003018">
    <property type="entry name" value="GAF"/>
</dbReference>
<evidence type="ECO:0000256" key="5">
    <source>
        <dbReference type="ARBA" id="ARBA00022777"/>
    </source>
</evidence>
<organism evidence="8 9">
    <name type="scientific">Dyadobacter arcticus</name>
    <dbReference type="NCBI Taxonomy" id="1078754"/>
    <lineage>
        <taxon>Bacteria</taxon>
        <taxon>Pseudomonadati</taxon>
        <taxon>Bacteroidota</taxon>
        <taxon>Cytophagia</taxon>
        <taxon>Cytophagales</taxon>
        <taxon>Spirosomataceae</taxon>
        <taxon>Dyadobacter</taxon>
    </lineage>
</organism>
<feature type="domain" description="PAC" evidence="7">
    <location>
        <begin position="363"/>
        <end position="414"/>
    </location>
</feature>
<evidence type="ECO:0000256" key="1">
    <source>
        <dbReference type="ARBA" id="ARBA00000085"/>
    </source>
</evidence>
<dbReference type="Pfam" id="PF13185">
    <property type="entry name" value="GAF_2"/>
    <property type="match status" value="1"/>
</dbReference>
<dbReference type="Proteomes" id="UP001179181">
    <property type="component" value="Unassembled WGS sequence"/>
</dbReference>
<feature type="domain" description="PAC" evidence="7">
    <location>
        <begin position="655"/>
        <end position="707"/>
    </location>
</feature>